<dbReference type="PANTHER" id="PTHR42810:SF2">
    <property type="entry name" value="PURINE PERMEASE C1399.01C-RELATED"/>
    <property type="match status" value="1"/>
</dbReference>
<gene>
    <name evidence="8" type="ORF">NSA47_07055</name>
</gene>
<evidence type="ECO:0000256" key="5">
    <source>
        <dbReference type="ARBA" id="ARBA00022989"/>
    </source>
</evidence>
<feature type="transmembrane region" description="Helical" evidence="7">
    <location>
        <begin position="38"/>
        <end position="57"/>
    </location>
</feature>
<feature type="transmembrane region" description="Helical" evidence="7">
    <location>
        <begin position="110"/>
        <end position="128"/>
    </location>
</feature>
<comment type="subcellular location">
    <subcellularLocation>
        <location evidence="1">Membrane</location>
        <topology evidence="1">Multi-pass membrane protein</topology>
    </subcellularLocation>
</comment>
<evidence type="ECO:0000256" key="1">
    <source>
        <dbReference type="ARBA" id="ARBA00004141"/>
    </source>
</evidence>
<keyword evidence="6 7" id="KW-0472">Membrane</keyword>
<name>A0AAE3HDW3_9FIRM</name>
<sequence length="425" mass="44197">MANTRRKEEHNVNADIKVSRAPDGALRDGDYIPGGKKFILGLQHVFTMFGSTVLVPILTGLNVSVALFGAGVGTLIFHLITKKRIPAFLGSSFAYIPAIIAVGASHGLEYAAGGLVVAGLLYIVFSAIIKMAGPGLINRLFPPIVTGPIIMVIGLNLAPTAIDMASQNWAVALICLVTVTIVNIYGKGFIQLVPVLIGLIVGYIAALAFGIVDFTLIGQAPWFSIPAFTIAKFDVGVIMLIAPLALVTIIEHIGDVLAIAATVEDDYMESPGLHRTVLADGIAKAVSSFIGGAPVTTYSENTGVLALTKVWNTQIMRIAAVIAIGLSFVGKLGAAIQTVPEPVIGGISIILFGMIASIGVRTVVENNVDFKASRNLIIASVILVLGIGGAQFDLAIGSFQLSLAGMALAAVAGLLLNLILPRAEA</sequence>
<protein>
    <submittedName>
        <fullName evidence="8">NCS2 family nucleobase:cation symporter</fullName>
    </submittedName>
</protein>
<dbReference type="InterPro" id="IPR006042">
    <property type="entry name" value="Xan_ur_permease"/>
</dbReference>
<accession>A0AAE3HDW3</accession>
<feature type="transmembrane region" description="Helical" evidence="7">
    <location>
        <begin position="168"/>
        <end position="185"/>
    </location>
</feature>
<evidence type="ECO:0000256" key="7">
    <source>
        <dbReference type="SAM" id="Phobius"/>
    </source>
</evidence>
<comment type="caution">
    <text evidence="8">The sequence shown here is derived from an EMBL/GenBank/DDBJ whole genome shotgun (WGS) entry which is preliminary data.</text>
</comment>
<reference evidence="8" key="1">
    <citation type="submission" date="2022-07" db="EMBL/GenBank/DDBJ databases">
        <title>Enhanced cultured diversity of the mouse gut microbiota enables custom-made synthetic communities.</title>
        <authorList>
            <person name="Afrizal A."/>
        </authorList>
    </citation>
    <scope>NUCLEOTIDE SEQUENCE</scope>
    <source>
        <strain evidence="8">DSM 28593</strain>
    </source>
</reference>
<keyword evidence="5 7" id="KW-1133">Transmembrane helix</keyword>
<comment type="similarity">
    <text evidence="2">Belongs to the nucleobase:cation symporter-2 (NCS2) (TC 2.A.40) family.</text>
</comment>
<evidence type="ECO:0000256" key="6">
    <source>
        <dbReference type="ARBA" id="ARBA00023136"/>
    </source>
</evidence>
<feature type="transmembrane region" description="Helical" evidence="7">
    <location>
        <begin position="318"/>
        <end position="337"/>
    </location>
</feature>
<feature type="transmembrane region" description="Helical" evidence="7">
    <location>
        <begin position="343"/>
        <end position="364"/>
    </location>
</feature>
<dbReference type="PROSITE" id="PS01116">
    <property type="entry name" value="XANTH_URACIL_PERMASE"/>
    <property type="match status" value="1"/>
</dbReference>
<organism evidence="8 9">
    <name type="scientific">Irregularibacter muris</name>
    <dbReference type="NCBI Taxonomy" id="1796619"/>
    <lineage>
        <taxon>Bacteria</taxon>
        <taxon>Bacillati</taxon>
        <taxon>Bacillota</taxon>
        <taxon>Clostridia</taxon>
        <taxon>Eubacteriales</taxon>
        <taxon>Eubacteriaceae</taxon>
        <taxon>Irregularibacter</taxon>
    </lineage>
</organism>
<feature type="transmembrane region" description="Helical" evidence="7">
    <location>
        <begin position="402"/>
        <end position="420"/>
    </location>
</feature>
<evidence type="ECO:0000313" key="9">
    <source>
        <dbReference type="Proteomes" id="UP001205748"/>
    </source>
</evidence>
<dbReference type="Pfam" id="PF00860">
    <property type="entry name" value="Xan_ur_permease"/>
    <property type="match status" value="1"/>
</dbReference>
<feature type="transmembrane region" description="Helical" evidence="7">
    <location>
        <begin position="87"/>
        <end position="104"/>
    </location>
</feature>
<dbReference type="EMBL" id="JANKAS010000005">
    <property type="protein sequence ID" value="MCR1898750.1"/>
    <property type="molecule type" value="Genomic_DNA"/>
</dbReference>
<feature type="transmembrane region" description="Helical" evidence="7">
    <location>
        <begin position="140"/>
        <end position="162"/>
    </location>
</feature>
<dbReference type="Proteomes" id="UP001205748">
    <property type="component" value="Unassembled WGS sequence"/>
</dbReference>
<dbReference type="PANTHER" id="PTHR42810">
    <property type="entry name" value="PURINE PERMEASE C1399.01C-RELATED"/>
    <property type="match status" value="1"/>
</dbReference>
<evidence type="ECO:0000256" key="4">
    <source>
        <dbReference type="ARBA" id="ARBA00022692"/>
    </source>
</evidence>
<feature type="transmembrane region" description="Helical" evidence="7">
    <location>
        <begin position="376"/>
        <end position="396"/>
    </location>
</feature>
<evidence type="ECO:0000313" key="8">
    <source>
        <dbReference type="EMBL" id="MCR1898750.1"/>
    </source>
</evidence>
<keyword evidence="4 7" id="KW-0812">Transmembrane</keyword>
<keyword evidence="3" id="KW-0813">Transport</keyword>
<evidence type="ECO:0000256" key="3">
    <source>
        <dbReference type="ARBA" id="ARBA00022448"/>
    </source>
</evidence>
<evidence type="ECO:0000256" key="2">
    <source>
        <dbReference type="ARBA" id="ARBA00008821"/>
    </source>
</evidence>
<keyword evidence="9" id="KW-1185">Reference proteome</keyword>
<dbReference type="InterPro" id="IPR006043">
    <property type="entry name" value="NCS2"/>
</dbReference>
<dbReference type="RefSeq" id="WP_257530413.1">
    <property type="nucleotide sequence ID" value="NZ_JANKAS010000005.1"/>
</dbReference>
<feature type="transmembrane region" description="Helical" evidence="7">
    <location>
        <begin position="192"/>
        <end position="217"/>
    </location>
</feature>
<feature type="transmembrane region" description="Helical" evidence="7">
    <location>
        <begin position="63"/>
        <end position="80"/>
    </location>
</feature>
<dbReference type="NCBIfam" id="TIGR00801">
    <property type="entry name" value="ncs2"/>
    <property type="match status" value="1"/>
</dbReference>
<dbReference type="AlphaFoldDB" id="A0AAE3HDW3"/>
<dbReference type="GO" id="GO:0042907">
    <property type="term" value="F:xanthine transmembrane transporter activity"/>
    <property type="evidence" value="ECO:0007669"/>
    <property type="project" value="TreeGrafter"/>
</dbReference>
<proteinExistence type="inferred from homology"/>
<dbReference type="GO" id="GO:0005886">
    <property type="term" value="C:plasma membrane"/>
    <property type="evidence" value="ECO:0007669"/>
    <property type="project" value="TreeGrafter"/>
</dbReference>